<feature type="domain" description="CHAD" evidence="2">
    <location>
        <begin position="62"/>
        <end position="347"/>
    </location>
</feature>
<dbReference type="Proteomes" id="UP000611640">
    <property type="component" value="Chromosome"/>
</dbReference>
<evidence type="ECO:0000256" key="1">
    <source>
        <dbReference type="SAM" id="MobiDB-lite"/>
    </source>
</evidence>
<dbReference type="EMBL" id="AP023355">
    <property type="protein sequence ID" value="BCJ37245.1"/>
    <property type="molecule type" value="Genomic_DNA"/>
</dbReference>
<dbReference type="PANTHER" id="PTHR39339:SF1">
    <property type="entry name" value="CHAD DOMAIN-CONTAINING PROTEIN"/>
    <property type="match status" value="1"/>
</dbReference>
<protein>
    <recommendedName>
        <fullName evidence="2">CHAD domain-containing protein</fullName>
    </recommendedName>
</protein>
<keyword evidence="4" id="KW-1185">Reference proteome</keyword>
<sequence>MLDHLLTAMITTATIRTYRVPVLLDVLEARLDAAGARPAANGARAGSAERFRDRPLPTQRGEPVGGRLIGEYLAAQRDALVANDPGARAGDSDAVHDLRIAVRRLRCTLRAFRPLLRSETTEPLRAELGWLGRRLGAVRDADVMSANLAAAIDAVDPELIVGPVADRIGRRVARGAEKARSRLLRALASQRYAGLLDRLDQLVAEPRAISYQQATACAAKALRRADRKLDAALRHPPRAPVAAAASGETALHEARKAYKRARYALEVVLPAAGHPARRLVRRLRVMQDLLGDLHDAWLTADLLRDHGMRAHLAGENAFSYGILVADRNAAARDLLARLPRARRRLRKPRLRHWLER</sequence>
<dbReference type="Pfam" id="PF05235">
    <property type="entry name" value="CHAD"/>
    <property type="match status" value="1"/>
</dbReference>
<reference evidence="3 4" key="1">
    <citation type="submission" date="2020-08" db="EMBL/GenBank/DDBJ databases">
        <title>Whole genome shotgun sequence of Actinocatenispora thailandica NBRC 105041.</title>
        <authorList>
            <person name="Komaki H."/>
            <person name="Tamura T."/>
        </authorList>
    </citation>
    <scope>NUCLEOTIDE SEQUENCE [LARGE SCALE GENOMIC DNA]</scope>
    <source>
        <strain evidence="3 4">NBRC 105041</strain>
    </source>
</reference>
<dbReference type="PROSITE" id="PS51708">
    <property type="entry name" value="CHAD"/>
    <property type="match status" value="1"/>
</dbReference>
<dbReference type="InterPro" id="IPR007899">
    <property type="entry name" value="CHAD_dom"/>
</dbReference>
<dbReference type="KEGG" id="atl:Athai_47480"/>
<accession>A0A7R7DSV7</accession>
<dbReference type="SMART" id="SM00880">
    <property type="entry name" value="CHAD"/>
    <property type="match status" value="1"/>
</dbReference>
<evidence type="ECO:0000259" key="2">
    <source>
        <dbReference type="PROSITE" id="PS51708"/>
    </source>
</evidence>
<dbReference type="InterPro" id="IPR038186">
    <property type="entry name" value="CHAD_dom_sf"/>
</dbReference>
<dbReference type="AlphaFoldDB" id="A0A7R7DSV7"/>
<evidence type="ECO:0000313" key="4">
    <source>
        <dbReference type="Proteomes" id="UP000611640"/>
    </source>
</evidence>
<dbReference type="PANTHER" id="PTHR39339">
    <property type="entry name" value="SLR1444 PROTEIN"/>
    <property type="match status" value="1"/>
</dbReference>
<name>A0A7R7DSV7_9ACTN</name>
<proteinExistence type="predicted"/>
<organism evidence="3 4">
    <name type="scientific">Actinocatenispora thailandica</name>
    <dbReference type="NCBI Taxonomy" id="227318"/>
    <lineage>
        <taxon>Bacteria</taxon>
        <taxon>Bacillati</taxon>
        <taxon>Actinomycetota</taxon>
        <taxon>Actinomycetes</taxon>
        <taxon>Micromonosporales</taxon>
        <taxon>Micromonosporaceae</taxon>
        <taxon>Actinocatenispora</taxon>
    </lineage>
</organism>
<gene>
    <name evidence="3" type="ORF">Athai_47480</name>
</gene>
<dbReference type="Gene3D" id="1.40.20.10">
    <property type="entry name" value="CHAD domain"/>
    <property type="match status" value="1"/>
</dbReference>
<evidence type="ECO:0000313" key="3">
    <source>
        <dbReference type="EMBL" id="BCJ37245.1"/>
    </source>
</evidence>
<feature type="region of interest" description="Disordered" evidence="1">
    <location>
        <begin position="38"/>
        <end position="60"/>
    </location>
</feature>